<dbReference type="PROSITE" id="PS50181">
    <property type="entry name" value="FBOX"/>
    <property type="match status" value="1"/>
</dbReference>
<protein>
    <recommendedName>
        <fullName evidence="2">F-box domain-containing protein</fullName>
    </recommendedName>
</protein>
<dbReference type="SUPFAM" id="SSF81383">
    <property type="entry name" value="F-box domain"/>
    <property type="match status" value="1"/>
</dbReference>
<dbReference type="InterPro" id="IPR001810">
    <property type="entry name" value="F-box_dom"/>
</dbReference>
<feature type="compositionally biased region" description="Acidic residues" evidence="1">
    <location>
        <begin position="19"/>
        <end position="30"/>
    </location>
</feature>
<dbReference type="Proteomes" id="UP000307440">
    <property type="component" value="Unassembled WGS sequence"/>
</dbReference>
<dbReference type="EMBL" id="ML210182">
    <property type="protein sequence ID" value="TFK25800.1"/>
    <property type="molecule type" value="Genomic_DNA"/>
</dbReference>
<dbReference type="CDD" id="cd09917">
    <property type="entry name" value="F-box_SF"/>
    <property type="match status" value="1"/>
</dbReference>
<dbReference type="Pfam" id="PF00646">
    <property type="entry name" value="F-box"/>
    <property type="match status" value="1"/>
</dbReference>
<feature type="compositionally biased region" description="Polar residues" evidence="1">
    <location>
        <begin position="59"/>
        <end position="76"/>
    </location>
</feature>
<dbReference type="OrthoDB" id="2322499at2759"/>
<evidence type="ECO:0000259" key="2">
    <source>
        <dbReference type="PROSITE" id="PS50181"/>
    </source>
</evidence>
<feature type="region of interest" description="Disordered" evidence="1">
    <location>
        <begin position="1"/>
        <end position="88"/>
    </location>
</feature>
<name>A0A5C3L040_COPMA</name>
<gene>
    <name evidence="3" type="ORF">FA15DRAFT_668129</name>
</gene>
<dbReference type="STRING" id="230819.A0A5C3L040"/>
<dbReference type="AlphaFoldDB" id="A0A5C3L040"/>
<dbReference type="InterPro" id="IPR036047">
    <property type="entry name" value="F-box-like_dom_sf"/>
</dbReference>
<sequence>MSDQHTRKSSRLKAKETTVYDDDDLSDEEVEVKPAVDTSNLGKRKRVVKATSAGPPKAGTSSAGAGDTTSAQTAQGQRPPAKRARGKRGVLQRLVEMPLDLLFEIFGKLDPIDVLQMARTTKELRAILMSRSAIMIWKEALGNVPGLPPCPEDLTEPQWVDLLFGKSCQKCSRSLAHQTTAWMARFRGCTRCMQNKFTYTYDNGNRENREIEQLLPIIPRFILNIGPRAQRGYRYQASVIEQLTAECRGVKPEAKAAWIKKKLEESSAKLAHSKLCERWQNERDKQRADSQDAIREARKKIILDKIRDLGYETEIKKNLWLEPVLHQLLRKDVTDRVWVAAEPVVIQALDRRKRERIEIENMATMKARHQLIGPVHQKYRLTRPIGEAIIPVPNLFLTSEVQDLLNNTPMDQEMTLSDFDGILEEMPGIAARWEEEGKGKLLESMITLSDPVVAGPVPTMETLNLATSVFKCEHCSKAMHARQAIGHACRRYNYPNSPLVSKFYSNTSLHPWSTFQFAKDCSARIARFLVLFGHDPKTMAPEELDKLDPIVECVKCKSYSCGRLIMDWRSVMSHSCQEYYRTLDPETEVYVRRRMDEVQCRERNNNINKLVCTRCRFEGIGTLMRQHLATEHSISDPADDDIHDTTEPKGRPVLWYFKFGVADKF</sequence>
<organism evidence="3 4">
    <name type="scientific">Coprinopsis marcescibilis</name>
    <name type="common">Agaric fungus</name>
    <name type="synonym">Psathyrella marcescibilis</name>
    <dbReference type="NCBI Taxonomy" id="230819"/>
    <lineage>
        <taxon>Eukaryota</taxon>
        <taxon>Fungi</taxon>
        <taxon>Dikarya</taxon>
        <taxon>Basidiomycota</taxon>
        <taxon>Agaricomycotina</taxon>
        <taxon>Agaricomycetes</taxon>
        <taxon>Agaricomycetidae</taxon>
        <taxon>Agaricales</taxon>
        <taxon>Agaricineae</taxon>
        <taxon>Psathyrellaceae</taxon>
        <taxon>Coprinopsis</taxon>
    </lineage>
</organism>
<evidence type="ECO:0000313" key="4">
    <source>
        <dbReference type="Proteomes" id="UP000307440"/>
    </source>
</evidence>
<dbReference type="SMART" id="SM00256">
    <property type="entry name" value="FBOX"/>
    <property type="match status" value="1"/>
</dbReference>
<reference evidence="3 4" key="1">
    <citation type="journal article" date="2019" name="Nat. Ecol. Evol.">
        <title>Megaphylogeny resolves global patterns of mushroom evolution.</title>
        <authorList>
            <person name="Varga T."/>
            <person name="Krizsan K."/>
            <person name="Foldi C."/>
            <person name="Dima B."/>
            <person name="Sanchez-Garcia M."/>
            <person name="Sanchez-Ramirez S."/>
            <person name="Szollosi G.J."/>
            <person name="Szarkandi J.G."/>
            <person name="Papp V."/>
            <person name="Albert L."/>
            <person name="Andreopoulos W."/>
            <person name="Angelini C."/>
            <person name="Antonin V."/>
            <person name="Barry K.W."/>
            <person name="Bougher N.L."/>
            <person name="Buchanan P."/>
            <person name="Buyck B."/>
            <person name="Bense V."/>
            <person name="Catcheside P."/>
            <person name="Chovatia M."/>
            <person name="Cooper J."/>
            <person name="Damon W."/>
            <person name="Desjardin D."/>
            <person name="Finy P."/>
            <person name="Geml J."/>
            <person name="Haridas S."/>
            <person name="Hughes K."/>
            <person name="Justo A."/>
            <person name="Karasinski D."/>
            <person name="Kautmanova I."/>
            <person name="Kiss B."/>
            <person name="Kocsube S."/>
            <person name="Kotiranta H."/>
            <person name="LaButti K.M."/>
            <person name="Lechner B.E."/>
            <person name="Liimatainen K."/>
            <person name="Lipzen A."/>
            <person name="Lukacs Z."/>
            <person name="Mihaltcheva S."/>
            <person name="Morgado L.N."/>
            <person name="Niskanen T."/>
            <person name="Noordeloos M.E."/>
            <person name="Ohm R.A."/>
            <person name="Ortiz-Santana B."/>
            <person name="Ovrebo C."/>
            <person name="Racz N."/>
            <person name="Riley R."/>
            <person name="Savchenko A."/>
            <person name="Shiryaev A."/>
            <person name="Soop K."/>
            <person name="Spirin V."/>
            <person name="Szebenyi C."/>
            <person name="Tomsovsky M."/>
            <person name="Tulloss R.E."/>
            <person name="Uehling J."/>
            <person name="Grigoriev I.V."/>
            <person name="Vagvolgyi C."/>
            <person name="Papp T."/>
            <person name="Martin F.M."/>
            <person name="Miettinen O."/>
            <person name="Hibbett D.S."/>
            <person name="Nagy L.G."/>
        </authorList>
    </citation>
    <scope>NUCLEOTIDE SEQUENCE [LARGE SCALE GENOMIC DNA]</scope>
    <source>
        <strain evidence="3 4">CBS 121175</strain>
    </source>
</reference>
<proteinExistence type="predicted"/>
<keyword evidence="4" id="KW-1185">Reference proteome</keyword>
<evidence type="ECO:0000256" key="1">
    <source>
        <dbReference type="SAM" id="MobiDB-lite"/>
    </source>
</evidence>
<accession>A0A5C3L040</accession>
<feature type="domain" description="F-box" evidence="2">
    <location>
        <begin position="91"/>
        <end position="140"/>
    </location>
</feature>
<evidence type="ECO:0000313" key="3">
    <source>
        <dbReference type="EMBL" id="TFK25800.1"/>
    </source>
</evidence>